<feature type="region of interest" description="Disordered" evidence="1">
    <location>
        <begin position="300"/>
        <end position="330"/>
    </location>
</feature>
<evidence type="ECO:0000313" key="3">
    <source>
        <dbReference type="EMBL" id="CEL93852.1"/>
    </source>
</evidence>
<dbReference type="InterPro" id="IPR001254">
    <property type="entry name" value="Trypsin_dom"/>
</dbReference>
<sequence>MIVVSLPIKRSWFPVRFDFGGRQPRPATIRYTCCGGGSLKVSTSYISSVGALELQLLTRGSEDKRCVLLSPNVCATAAHVALCHVDVDGAAVTHGEGSHEIKEYYIHKDYLSDGHPDIAIATLQQNASPHRQTSICYGLDIGVHLEAQEIVTEPQGGGASDEYQYSRRFGGVVCGVNKKADGTVSFLQLSGVSSKPGDSGSPLLVKDKRAVGAIVHGLSAHRNRGGRHRQDPEETAQVYHQLFVCPLDSLRDPTANFLHVPRSFLRKAPSASTYSLMQCIEELPVGFFDATNRQTSLRDSFDAQAQPSADPSKTSMPAPPPIPDGAPDWVQPLVQSAPDWVQPLVQSMTQGFAAVDRRLATIEGDVRDLRQRAIGYDKPTTTVPSAIVNDMKSAITHHVRAGEIVLQGEVGRGGAQGQQASLQRVGELQQELDEEEILGWTIGNFIRDLVDSLSRPQAQDIQLTAKWIKC</sequence>
<organism evidence="3 4">
    <name type="scientific">Vitrella brassicaformis (strain CCMP3155)</name>
    <dbReference type="NCBI Taxonomy" id="1169540"/>
    <lineage>
        <taxon>Eukaryota</taxon>
        <taxon>Sar</taxon>
        <taxon>Alveolata</taxon>
        <taxon>Colpodellida</taxon>
        <taxon>Vitrellaceae</taxon>
        <taxon>Vitrella</taxon>
    </lineage>
</organism>
<dbReference type="SUPFAM" id="SSF50494">
    <property type="entry name" value="Trypsin-like serine proteases"/>
    <property type="match status" value="1"/>
</dbReference>
<dbReference type="VEuPathDB" id="CryptoDB:Vbra_20263"/>
<dbReference type="EMBL" id="CDMY01000193">
    <property type="protein sequence ID" value="CEL93852.1"/>
    <property type="molecule type" value="Genomic_DNA"/>
</dbReference>
<name>A0A0G4EEQ7_VITBC</name>
<dbReference type="AlphaFoldDB" id="A0A0G4EEQ7"/>
<protein>
    <recommendedName>
        <fullName evidence="2">Peptidase S1 domain-containing protein</fullName>
    </recommendedName>
</protein>
<dbReference type="GO" id="GO:0004252">
    <property type="term" value="F:serine-type endopeptidase activity"/>
    <property type="evidence" value="ECO:0007669"/>
    <property type="project" value="InterPro"/>
</dbReference>
<gene>
    <name evidence="3" type="ORF">Vbra_20263</name>
</gene>
<feature type="compositionally biased region" description="Polar residues" evidence="1">
    <location>
        <begin position="300"/>
        <end position="315"/>
    </location>
</feature>
<feature type="domain" description="Peptidase S1" evidence="2">
    <location>
        <begin position="66"/>
        <end position="219"/>
    </location>
</feature>
<dbReference type="GO" id="GO:0006508">
    <property type="term" value="P:proteolysis"/>
    <property type="evidence" value="ECO:0007669"/>
    <property type="project" value="InterPro"/>
</dbReference>
<proteinExistence type="predicted"/>
<keyword evidence="4" id="KW-1185">Reference proteome</keyword>
<dbReference type="InterPro" id="IPR009003">
    <property type="entry name" value="Peptidase_S1_PA"/>
</dbReference>
<accession>A0A0G4EEQ7</accession>
<evidence type="ECO:0000256" key="1">
    <source>
        <dbReference type="SAM" id="MobiDB-lite"/>
    </source>
</evidence>
<evidence type="ECO:0000259" key="2">
    <source>
        <dbReference type="Pfam" id="PF00089"/>
    </source>
</evidence>
<reference evidence="3 4" key="1">
    <citation type="submission" date="2014-11" db="EMBL/GenBank/DDBJ databases">
        <authorList>
            <person name="Zhu J."/>
            <person name="Qi W."/>
            <person name="Song R."/>
        </authorList>
    </citation>
    <scope>NUCLEOTIDE SEQUENCE [LARGE SCALE GENOMIC DNA]</scope>
</reference>
<dbReference type="Proteomes" id="UP000041254">
    <property type="component" value="Unassembled WGS sequence"/>
</dbReference>
<evidence type="ECO:0000313" key="4">
    <source>
        <dbReference type="Proteomes" id="UP000041254"/>
    </source>
</evidence>
<dbReference type="InParanoid" id="A0A0G4EEQ7"/>
<dbReference type="Pfam" id="PF00089">
    <property type="entry name" value="Trypsin"/>
    <property type="match status" value="1"/>
</dbReference>